<feature type="non-terminal residue" evidence="1">
    <location>
        <position position="1"/>
    </location>
</feature>
<sequence length="137" mass="15868">KPLIYLLGNYREIPKIAANRLVRWAIILSAYDYEIEYLPGKVNGPADALSRLPIPEPNKSNEEQDGEEFGKHMFQLRLEDLQLSRKLLRQELLCDTDLAKVIGFVQNGWPANKSTIPSNLSTYYEKREEISYEDRIL</sequence>
<reference evidence="1" key="1">
    <citation type="submission" date="2015-11" db="EMBL/GenBank/DDBJ databases">
        <title>De novo transcriptome assembly of four potential Pierce s Disease insect vectors from Arizona vineyards.</title>
        <authorList>
            <person name="Tassone E.E."/>
        </authorList>
    </citation>
    <scope>NUCLEOTIDE SEQUENCE</scope>
</reference>
<name>A0A1B6MJL7_9HEMI</name>
<evidence type="ECO:0000313" key="1">
    <source>
        <dbReference type="EMBL" id="JAT36160.1"/>
    </source>
</evidence>
<proteinExistence type="predicted"/>
<accession>A0A1B6MJL7</accession>
<dbReference type="PANTHER" id="PTHR37984">
    <property type="entry name" value="PROTEIN CBG26694"/>
    <property type="match status" value="1"/>
</dbReference>
<dbReference type="InterPro" id="IPR050951">
    <property type="entry name" value="Retrovirus_Pol_polyprotein"/>
</dbReference>
<evidence type="ECO:0008006" key="2">
    <source>
        <dbReference type="Google" id="ProtNLM"/>
    </source>
</evidence>
<protein>
    <recommendedName>
        <fullName evidence="2">Reverse transcriptase RNase H-like domain-containing protein</fullName>
    </recommendedName>
</protein>
<dbReference type="PANTHER" id="PTHR37984:SF5">
    <property type="entry name" value="PROTEIN NYNRIN-LIKE"/>
    <property type="match status" value="1"/>
</dbReference>
<gene>
    <name evidence="1" type="ORF">g.52428</name>
</gene>
<feature type="non-terminal residue" evidence="1">
    <location>
        <position position="137"/>
    </location>
</feature>
<organism evidence="1">
    <name type="scientific">Graphocephala atropunctata</name>
    <dbReference type="NCBI Taxonomy" id="36148"/>
    <lineage>
        <taxon>Eukaryota</taxon>
        <taxon>Metazoa</taxon>
        <taxon>Ecdysozoa</taxon>
        <taxon>Arthropoda</taxon>
        <taxon>Hexapoda</taxon>
        <taxon>Insecta</taxon>
        <taxon>Pterygota</taxon>
        <taxon>Neoptera</taxon>
        <taxon>Paraneoptera</taxon>
        <taxon>Hemiptera</taxon>
        <taxon>Auchenorrhyncha</taxon>
        <taxon>Membracoidea</taxon>
        <taxon>Cicadellidae</taxon>
        <taxon>Cicadellinae</taxon>
        <taxon>Cicadellini</taxon>
        <taxon>Graphocephala</taxon>
    </lineage>
</organism>
<dbReference type="EMBL" id="GEBQ01003817">
    <property type="protein sequence ID" value="JAT36160.1"/>
    <property type="molecule type" value="Transcribed_RNA"/>
</dbReference>
<dbReference type="AlphaFoldDB" id="A0A1B6MJL7"/>